<dbReference type="Proteomes" id="UP000289340">
    <property type="component" value="Chromosome 19"/>
</dbReference>
<sequence length="108" mass="12057">YFLSVNIIGFVYSGLQICDIVKYMITKRHTMDPKLRVYFNFAMDQVLAYLLMSASSSAATTTYYWTNSASAADKYVEMAKASVALSFVAFVAFASSSVVSAFIFCRFN</sequence>
<dbReference type="PANTHER" id="PTHR33573">
    <property type="entry name" value="CASP-LIKE PROTEIN 4A4"/>
    <property type="match status" value="1"/>
</dbReference>
<keyword evidence="11" id="KW-1185">Reference proteome</keyword>
<dbReference type="EMBL" id="QZWG01000019">
    <property type="protein sequence ID" value="RZB45898.1"/>
    <property type="molecule type" value="Genomic_DNA"/>
</dbReference>
<evidence type="ECO:0000256" key="6">
    <source>
        <dbReference type="ARBA" id="ARBA00022989"/>
    </source>
</evidence>
<feature type="non-terminal residue" evidence="10">
    <location>
        <position position="1"/>
    </location>
</feature>
<feature type="transmembrane region" description="Helical" evidence="8">
    <location>
        <begin position="46"/>
        <end position="65"/>
    </location>
</feature>
<evidence type="ECO:0000256" key="4">
    <source>
        <dbReference type="ARBA" id="ARBA00022475"/>
    </source>
</evidence>
<feature type="domain" description="Casparian strip membrane protein" evidence="9">
    <location>
        <begin position="1"/>
        <end position="92"/>
    </location>
</feature>
<evidence type="ECO:0000256" key="7">
    <source>
        <dbReference type="ARBA" id="ARBA00023136"/>
    </source>
</evidence>
<proteinExistence type="inferred from homology"/>
<comment type="similarity">
    <text evidence="2 8">Belongs to the Casparian strip membrane proteins (CASP) family.</text>
</comment>
<organism evidence="10 11">
    <name type="scientific">Glycine soja</name>
    <name type="common">Wild soybean</name>
    <dbReference type="NCBI Taxonomy" id="3848"/>
    <lineage>
        <taxon>Eukaryota</taxon>
        <taxon>Viridiplantae</taxon>
        <taxon>Streptophyta</taxon>
        <taxon>Embryophyta</taxon>
        <taxon>Tracheophyta</taxon>
        <taxon>Spermatophyta</taxon>
        <taxon>Magnoliopsida</taxon>
        <taxon>eudicotyledons</taxon>
        <taxon>Gunneridae</taxon>
        <taxon>Pentapetalae</taxon>
        <taxon>rosids</taxon>
        <taxon>fabids</taxon>
        <taxon>Fabales</taxon>
        <taxon>Fabaceae</taxon>
        <taxon>Papilionoideae</taxon>
        <taxon>50 kb inversion clade</taxon>
        <taxon>NPAAA clade</taxon>
        <taxon>indigoferoid/millettioid clade</taxon>
        <taxon>Phaseoleae</taxon>
        <taxon>Glycine</taxon>
        <taxon>Glycine subgen. Soja</taxon>
    </lineage>
</organism>
<dbReference type="Pfam" id="PF04535">
    <property type="entry name" value="CASP_dom"/>
    <property type="match status" value="1"/>
</dbReference>
<evidence type="ECO:0000313" key="10">
    <source>
        <dbReference type="EMBL" id="RZB45898.1"/>
    </source>
</evidence>
<keyword evidence="4 8" id="KW-1003">Cell membrane</keyword>
<reference evidence="10 11" key="1">
    <citation type="submission" date="2018-09" db="EMBL/GenBank/DDBJ databases">
        <title>A high-quality reference genome of wild soybean provides a powerful tool to mine soybean genomes.</title>
        <authorList>
            <person name="Xie M."/>
            <person name="Chung C.Y.L."/>
            <person name="Li M.-W."/>
            <person name="Wong F.-L."/>
            <person name="Chan T.-F."/>
            <person name="Lam H.-M."/>
        </authorList>
    </citation>
    <scope>NUCLEOTIDE SEQUENCE [LARGE SCALE GENOMIC DNA]</scope>
    <source>
        <strain evidence="11">cv. W05</strain>
        <tissue evidence="10">Hypocotyl of etiolated seedlings</tissue>
    </source>
</reference>
<dbReference type="PANTHER" id="PTHR33573:SF38">
    <property type="entry name" value="CASP-LIKE PROTEIN 4A1"/>
    <property type="match status" value="1"/>
</dbReference>
<evidence type="ECO:0000256" key="5">
    <source>
        <dbReference type="ARBA" id="ARBA00022692"/>
    </source>
</evidence>
<keyword evidence="7 8" id="KW-0472">Membrane</keyword>
<comment type="subunit">
    <text evidence="3 8">Homodimer and heterodimers.</text>
</comment>
<name>A0A445FAM9_GLYSO</name>
<dbReference type="GO" id="GO:0005886">
    <property type="term" value="C:plasma membrane"/>
    <property type="evidence" value="ECO:0007669"/>
    <property type="project" value="UniProtKB-SubCell"/>
</dbReference>
<comment type="caution">
    <text evidence="8">Lacks conserved residue(s) required for the propagation of feature annotation.</text>
</comment>
<gene>
    <name evidence="10" type="ORF">D0Y65_050092</name>
</gene>
<accession>A0A445FAM9</accession>
<dbReference type="InterPro" id="IPR006702">
    <property type="entry name" value="CASP_dom"/>
</dbReference>
<keyword evidence="5 8" id="KW-0812">Transmembrane</keyword>
<evidence type="ECO:0000259" key="9">
    <source>
        <dbReference type="Pfam" id="PF04535"/>
    </source>
</evidence>
<comment type="subcellular location">
    <subcellularLocation>
        <location evidence="1 8">Cell membrane</location>
        <topology evidence="1 8">Multi-pass membrane protein</topology>
    </subcellularLocation>
</comment>
<comment type="caution">
    <text evidence="10">The sequence shown here is derived from an EMBL/GenBank/DDBJ whole genome shotgun (WGS) entry which is preliminary data.</text>
</comment>
<feature type="transmembrane region" description="Helical" evidence="8">
    <location>
        <begin position="85"/>
        <end position="105"/>
    </location>
</feature>
<evidence type="ECO:0000256" key="8">
    <source>
        <dbReference type="RuleBase" id="RU361233"/>
    </source>
</evidence>
<evidence type="ECO:0000256" key="1">
    <source>
        <dbReference type="ARBA" id="ARBA00004651"/>
    </source>
</evidence>
<keyword evidence="6 8" id="KW-1133">Transmembrane helix</keyword>
<evidence type="ECO:0000256" key="3">
    <source>
        <dbReference type="ARBA" id="ARBA00011489"/>
    </source>
</evidence>
<evidence type="ECO:0000313" key="11">
    <source>
        <dbReference type="Proteomes" id="UP000289340"/>
    </source>
</evidence>
<evidence type="ECO:0000256" key="2">
    <source>
        <dbReference type="ARBA" id="ARBA00007651"/>
    </source>
</evidence>
<protein>
    <recommendedName>
        <fullName evidence="8">CASP-like protein</fullName>
    </recommendedName>
</protein>
<feature type="transmembrane region" description="Helical" evidence="8">
    <location>
        <begin position="6"/>
        <end position="25"/>
    </location>
</feature>
<dbReference type="AlphaFoldDB" id="A0A445FAM9"/>